<dbReference type="PANTHER" id="PTHR46796:SF6">
    <property type="entry name" value="ARAC SUBFAMILY"/>
    <property type="match status" value="1"/>
</dbReference>
<evidence type="ECO:0000313" key="6">
    <source>
        <dbReference type="Proteomes" id="UP000239576"/>
    </source>
</evidence>
<dbReference type="GO" id="GO:0003700">
    <property type="term" value="F:DNA-binding transcription factor activity"/>
    <property type="evidence" value="ECO:0007669"/>
    <property type="project" value="InterPro"/>
</dbReference>
<evidence type="ECO:0000313" key="5">
    <source>
        <dbReference type="EMBL" id="PSB29723.1"/>
    </source>
</evidence>
<dbReference type="OrthoDB" id="516574at2"/>
<name>A0A2T1EAJ5_9CYAN</name>
<dbReference type="RefSeq" id="WP_106256294.1">
    <property type="nucleotide sequence ID" value="NZ_CAWNSW010000078.1"/>
</dbReference>
<dbReference type="Gene3D" id="1.10.10.60">
    <property type="entry name" value="Homeodomain-like"/>
    <property type="match status" value="2"/>
</dbReference>
<keyword evidence="6" id="KW-1185">Reference proteome</keyword>
<gene>
    <name evidence="5" type="ORF">C7B82_10715</name>
</gene>
<dbReference type="Proteomes" id="UP000239576">
    <property type="component" value="Unassembled WGS sequence"/>
</dbReference>
<evidence type="ECO:0000259" key="4">
    <source>
        <dbReference type="PROSITE" id="PS01124"/>
    </source>
</evidence>
<dbReference type="EMBL" id="PVWK01000059">
    <property type="protein sequence ID" value="PSB29723.1"/>
    <property type="molecule type" value="Genomic_DNA"/>
</dbReference>
<dbReference type="GO" id="GO:0043565">
    <property type="term" value="F:sequence-specific DNA binding"/>
    <property type="evidence" value="ECO:0007669"/>
    <property type="project" value="InterPro"/>
</dbReference>
<dbReference type="PANTHER" id="PTHR46796">
    <property type="entry name" value="HTH-TYPE TRANSCRIPTIONAL ACTIVATOR RHAS-RELATED"/>
    <property type="match status" value="1"/>
</dbReference>
<accession>A0A2T1EAJ5</accession>
<dbReference type="Pfam" id="PF12833">
    <property type="entry name" value="HTH_18"/>
    <property type="match status" value="1"/>
</dbReference>
<evidence type="ECO:0000256" key="1">
    <source>
        <dbReference type="ARBA" id="ARBA00023015"/>
    </source>
</evidence>
<protein>
    <submittedName>
        <fullName evidence="5">AraC family transcriptional regulator</fullName>
    </submittedName>
</protein>
<dbReference type="InterPro" id="IPR050204">
    <property type="entry name" value="AraC_XylS_family_regulators"/>
</dbReference>
<dbReference type="PROSITE" id="PS01124">
    <property type="entry name" value="HTH_ARAC_FAMILY_2"/>
    <property type="match status" value="1"/>
</dbReference>
<reference evidence="5 6" key="2">
    <citation type="submission" date="2018-03" db="EMBL/GenBank/DDBJ databases">
        <title>The ancient ancestry and fast evolution of plastids.</title>
        <authorList>
            <person name="Moore K.R."/>
            <person name="Magnabosco C."/>
            <person name="Momper L."/>
            <person name="Gold D.A."/>
            <person name="Bosak T."/>
            <person name="Fournier G.P."/>
        </authorList>
    </citation>
    <scope>NUCLEOTIDE SEQUENCE [LARGE SCALE GENOMIC DNA]</scope>
    <source>
        <strain evidence="5 6">ULC18</strain>
    </source>
</reference>
<dbReference type="SMART" id="SM00342">
    <property type="entry name" value="HTH_ARAC"/>
    <property type="match status" value="1"/>
</dbReference>
<reference evidence="6" key="1">
    <citation type="submission" date="2018-02" db="EMBL/GenBank/DDBJ databases">
        <authorList>
            <person name="Moore K."/>
            <person name="Momper L."/>
        </authorList>
    </citation>
    <scope>NUCLEOTIDE SEQUENCE [LARGE SCALE GENOMIC DNA]</scope>
    <source>
        <strain evidence="6">ULC18</strain>
    </source>
</reference>
<comment type="caution">
    <text evidence="5">The sequence shown here is derived from an EMBL/GenBank/DDBJ whole genome shotgun (WGS) entry which is preliminary data.</text>
</comment>
<dbReference type="InterPro" id="IPR009057">
    <property type="entry name" value="Homeodomain-like_sf"/>
</dbReference>
<dbReference type="SUPFAM" id="SSF46689">
    <property type="entry name" value="Homeodomain-like"/>
    <property type="match status" value="2"/>
</dbReference>
<feature type="domain" description="HTH araC/xylS-type" evidence="4">
    <location>
        <begin position="182"/>
        <end position="280"/>
    </location>
</feature>
<sequence length="283" mass="31910">MKESWIFKRRTLCLAGLTIDHHVSEPNELEFPGCSDHLLCLLLSDGNQQKITRIGEQSSEQTQRKGDFWICPANTSGLWAWDSTDESLMIVLNPVLLNQIAVDVSGCDASSVELLSTIGARDPQLDAIARLFQAELDTGGMGGSLYTESLMQVLFIHLLRHYCTFQPKIKRTTTRLPSHRLQSVQDYIHSHLDQPLQLAELAAVSGMSQYHFCRLFKQTVGLAPYQYVLKQRMEKAKVLLHQGNHTLVEIALLVGCTDQSRFAKHFRKHFGVTPRELLGKTLP</sequence>
<dbReference type="InterPro" id="IPR018060">
    <property type="entry name" value="HTH_AraC"/>
</dbReference>
<evidence type="ECO:0000256" key="2">
    <source>
        <dbReference type="ARBA" id="ARBA00023125"/>
    </source>
</evidence>
<dbReference type="AlphaFoldDB" id="A0A2T1EAJ5"/>
<keyword evidence="2" id="KW-0238">DNA-binding</keyword>
<organism evidence="5 6">
    <name type="scientific">Stenomitos frigidus ULC18</name>
    <dbReference type="NCBI Taxonomy" id="2107698"/>
    <lineage>
        <taxon>Bacteria</taxon>
        <taxon>Bacillati</taxon>
        <taxon>Cyanobacteriota</taxon>
        <taxon>Cyanophyceae</taxon>
        <taxon>Leptolyngbyales</taxon>
        <taxon>Leptolyngbyaceae</taxon>
        <taxon>Stenomitos</taxon>
    </lineage>
</organism>
<proteinExistence type="predicted"/>
<evidence type="ECO:0000256" key="3">
    <source>
        <dbReference type="ARBA" id="ARBA00023163"/>
    </source>
</evidence>
<keyword evidence="1" id="KW-0805">Transcription regulation</keyword>
<keyword evidence="3" id="KW-0804">Transcription</keyword>